<name>A0A645EF12_9ZZZZ</name>
<protein>
    <submittedName>
        <fullName evidence="1">Uncharacterized protein</fullName>
    </submittedName>
</protein>
<reference evidence="1" key="1">
    <citation type="submission" date="2019-08" db="EMBL/GenBank/DDBJ databases">
        <authorList>
            <person name="Kucharzyk K."/>
            <person name="Murdoch R.W."/>
            <person name="Higgins S."/>
            <person name="Loffler F."/>
        </authorList>
    </citation>
    <scope>NUCLEOTIDE SEQUENCE</scope>
</reference>
<sequence>MIEHETVAVVGVAQHVFKGNGARAAGHVGDDHIPAHFFGQGRG</sequence>
<organism evidence="1">
    <name type="scientific">bioreactor metagenome</name>
    <dbReference type="NCBI Taxonomy" id="1076179"/>
    <lineage>
        <taxon>unclassified sequences</taxon>
        <taxon>metagenomes</taxon>
        <taxon>ecological metagenomes</taxon>
    </lineage>
</organism>
<accession>A0A645EF12</accession>
<dbReference type="EMBL" id="VSSQ01046631">
    <property type="protein sequence ID" value="MPN00598.1"/>
    <property type="molecule type" value="Genomic_DNA"/>
</dbReference>
<gene>
    <name evidence="1" type="ORF">SDC9_147794</name>
</gene>
<comment type="caution">
    <text evidence="1">The sequence shown here is derived from an EMBL/GenBank/DDBJ whole genome shotgun (WGS) entry which is preliminary data.</text>
</comment>
<dbReference type="AlphaFoldDB" id="A0A645EF12"/>
<evidence type="ECO:0000313" key="1">
    <source>
        <dbReference type="EMBL" id="MPN00598.1"/>
    </source>
</evidence>
<proteinExistence type="predicted"/>